<accession>A0A0L8C6Q3</accession>
<dbReference type="Pfam" id="PF03009">
    <property type="entry name" value="GDPD"/>
    <property type="match status" value="1"/>
</dbReference>
<feature type="domain" description="GP-PDE" evidence="1">
    <location>
        <begin position="9"/>
        <end position="241"/>
    </location>
</feature>
<dbReference type="EMBL" id="LGAP01000001">
    <property type="protein sequence ID" value="KOF22489.1"/>
    <property type="molecule type" value="Genomic_DNA"/>
</dbReference>
<evidence type="ECO:0000313" key="2">
    <source>
        <dbReference type="EMBL" id="KOF22489.1"/>
    </source>
</evidence>
<reference evidence="3" key="1">
    <citation type="submission" date="2015-07" db="EMBL/GenBank/DDBJ databases">
        <title>Whole genome sequence of an Ensifer adhaerens strain isolated from a cave pool in the Wind Cave National Park.</title>
        <authorList>
            <person name="Eng W.W.H."/>
            <person name="Gan H.M."/>
            <person name="Barton H.A."/>
            <person name="Savka M.A."/>
        </authorList>
    </citation>
    <scope>NUCLEOTIDE SEQUENCE [LARGE SCALE GENOMIC DNA]</scope>
    <source>
        <strain evidence="3">SD006</strain>
    </source>
</reference>
<sequence length="241" mass="27202">MTDISWLKAQPIAHRGYHDMNKQVWENTLSAFSRAVDAGFAIECDLQYTADSVPVVFHDDDTERLCGIKGDVRSRTAGELGLMSIGGTKDKVPTLSQMLRLVKGRVPIIIELKGRKDDDEGFAAAVLETLEDYKGHVALMSFDHWLLKDLKALDAPYPLGLTAEGARPETFFVHEEAMQFGLDFISYHYGHLPNSFITKERTLGRTIITWTVRDRQAEEYTYAHADQMTFEGFDPREALIS</sequence>
<evidence type="ECO:0000259" key="1">
    <source>
        <dbReference type="PROSITE" id="PS51704"/>
    </source>
</evidence>
<protein>
    <submittedName>
        <fullName evidence="2">Glycerophosphodiester phosphodiesterase</fullName>
    </submittedName>
</protein>
<dbReference type="InterPro" id="IPR017946">
    <property type="entry name" value="PLC-like_Pdiesterase_TIM-brl"/>
</dbReference>
<dbReference type="Gene3D" id="3.20.20.190">
    <property type="entry name" value="Phosphatidylinositol (PI) phosphodiesterase"/>
    <property type="match status" value="1"/>
</dbReference>
<evidence type="ECO:0000313" key="3">
    <source>
        <dbReference type="Proteomes" id="UP000037425"/>
    </source>
</evidence>
<dbReference type="GO" id="GO:0008081">
    <property type="term" value="F:phosphoric diester hydrolase activity"/>
    <property type="evidence" value="ECO:0007669"/>
    <property type="project" value="InterPro"/>
</dbReference>
<dbReference type="AlphaFoldDB" id="A0A0L8C6Q3"/>
<dbReference type="SUPFAM" id="SSF51695">
    <property type="entry name" value="PLC-like phosphodiesterases"/>
    <property type="match status" value="1"/>
</dbReference>
<dbReference type="Proteomes" id="UP000037425">
    <property type="component" value="Unassembled WGS sequence"/>
</dbReference>
<organism evidence="2 3">
    <name type="scientific">Ensifer adhaerens</name>
    <name type="common">Sinorhizobium morelense</name>
    <dbReference type="NCBI Taxonomy" id="106592"/>
    <lineage>
        <taxon>Bacteria</taxon>
        <taxon>Pseudomonadati</taxon>
        <taxon>Pseudomonadota</taxon>
        <taxon>Alphaproteobacteria</taxon>
        <taxon>Hyphomicrobiales</taxon>
        <taxon>Rhizobiaceae</taxon>
        <taxon>Sinorhizobium/Ensifer group</taxon>
        <taxon>Ensifer</taxon>
    </lineage>
</organism>
<dbReference type="CDD" id="cd08585">
    <property type="entry name" value="GDPD_like_3"/>
    <property type="match status" value="1"/>
</dbReference>
<comment type="caution">
    <text evidence="2">The sequence shown here is derived from an EMBL/GenBank/DDBJ whole genome shotgun (WGS) entry which is preliminary data.</text>
</comment>
<dbReference type="PROSITE" id="PS51704">
    <property type="entry name" value="GP_PDE"/>
    <property type="match status" value="1"/>
</dbReference>
<gene>
    <name evidence="2" type="ORF">AC244_02895</name>
</gene>
<dbReference type="PANTHER" id="PTHR46211">
    <property type="entry name" value="GLYCEROPHOSPHORYL DIESTER PHOSPHODIESTERASE"/>
    <property type="match status" value="1"/>
</dbReference>
<dbReference type="PANTHER" id="PTHR46211:SF1">
    <property type="entry name" value="GLYCEROPHOSPHODIESTER PHOSPHODIESTERASE, CYTOPLASMIC"/>
    <property type="match status" value="1"/>
</dbReference>
<dbReference type="GO" id="GO:0006629">
    <property type="term" value="P:lipid metabolic process"/>
    <property type="evidence" value="ECO:0007669"/>
    <property type="project" value="InterPro"/>
</dbReference>
<dbReference type="OrthoDB" id="384721at2"/>
<dbReference type="InterPro" id="IPR030395">
    <property type="entry name" value="GP_PDE_dom"/>
</dbReference>
<name>A0A0L8C6Q3_ENSAD</name>
<proteinExistence type="predicted"/>
<dbReference type="RefSeq" id="WP_053247293.1">
    <property type="nucleotide sequence ID" value="NZ_LGAP01000001.1"/>
</dbReference>
<dbReference type="PATRIC" id="fig|106592.7.peg.619"/>